<reference evidence="2" key="1">
    <citation type="journal article" date="2014" name="Front. Microbiol.">
        <title>High frequency of phylogenetically diverse reductive dehalogenase-homologous genes in deep subseafloor sedimentary metagenomes.</title>
        <authorList>
            <person name="Kawai M."/>
            <person name="Futagami T."/>
            <person name="Toyoda A."/>
            <person name="Takaki Y."/>
            <person name="Nishi S."/>
            <person name="Hori S."/>
            <person name="Arai W."/>
            <person name="Tsubouchi T."/>
            <person name="Morono Y."/>
            <person name="Uchiyama I."/>
            <person name="Ito T."/>
            <person name="Fujiyama A."/>
            <person name="Inagaki F."/>
            <person name="Takami H."/>
        </authorList>
    </citation>
    <scope>NUCLEOTIDE SEQUENCE</scope>
    <source>
        <strain evidence="2">Expedition CK06-06</strain>
    </source>
</reference>
<dbReference type="EMBL" id="BARW01000407">
    <property type="protein sequence ID" value="GAI64072.1"/>
    <property type="molecule type" value="Genomic_DNA"/>
</dbReference>
<keyword evidence="1" id="KW-0812">Transmembrane</keyword>
<feature type="transmembrane region" description="Helical" evidence="1">
    <location>
        <begin position="6"/>
        <end position="23"/>
    </location>
</feature>
<evidence type="ECO:0000256" key="1">
    <source>
        <dbReference type="SAM" id="Phobius"/>
    </source>
</evidence>
<keyword evidence="1" id="KW-0472">Membrane</keyword>
<organism evidence="2">
    <name type="scientific">marine sediment metagenome</name>
    <dbReference type="NCBI Taxonomy" id="412755"/>
    <lineage>
        <taxon>unclassified sequences</taxon>
        <taxon>metagenomes</taxon>
        <taxon>ecological metagenomes</taxon>
    </lineage>
</organism>
<accession>X1Q6F1</accession>
<gene>
    <name evidence="2" type="ORF">S12H4_01873</name>
</gene>
<name>X1Q6F1_9ZZZZ</name>
<comment type="caution">
    <text evidence="2">The sequence shown here is derived from an EMBL/GenBank/DDBJ whole genome shotgun (WGS) entry which is preliminary data.</text>
</comment>
<proteinExistence type="predicted"/>
<keyword evidence="1" id="KW-1133">Transmembrane helix</keyword>
<protein>
    <submittedName>
        <fullName evidence="2">Uncharacterized protein</fullName>
    </submittedName>
</protein>
<sequence>MLYMIPAWLIVGLAIWVIVEVVSRYDDRERADELIAGTRNQTPEDIDKCITNLETRNRWLLSKNKTDRRRVELLRRLRNNKVTPSP</sequence>
<evidence type="ECO:0000313" key="2">
    <source>
        <dbReference type="EMBL" id="GAI64072.1"/>
    </source>
</evidence>
<dbReference type="AlphaFoldDB" id="X1Q6F1"/>